<dbReference type="InterPro" id="IPR000835">
    <property type="entry name" value="HTH_MarR-typ"/>
</dbReference>
<proteinExistence type="predicted"/>
<accession>A0AAE4A188</accession>
<evidence type="ECO:0000313" key="3">
    <source>
        <dbReference type="Proteomes" id="UP001183629"/>
    </source>
</evidence>
<dbReference type="GO" id="GO:0003700">
    <property type="term" value="F:DNA-binding transcription factor activity"/>
    <property type="evidence" value="ECO:0007669"/>
    <property type="project" value="InterPro"/>
</dbReference>
<comment type="caution">
    <text evidence="2">The sequence shown here is derived from an EMBL/GenBank/DDBJ whole genome shotgun (WGS) entry which is preliminary data.</text>
</comment>
<dbReference type="InterPro" id="IPR036388">
    <property type="entry name" value="WH-like_DNA-bd_sf"/>
</dbReference>
<dbReference type="InterPro" id="IPR036390">
    <property type="entry name" value="WH_DNA-bd_sf"/>
</dbReference>
<dbReference type="PANTHER" id="PTHR33164">
    <property type="entry name" value="TRANSCRIPTIONAL REGULATOR, MARR FAMILY"/>
    <property type="match status" value="1"/>
</dbReference>
<dbReference type="SUPFAM" id="SSF46785">
    <property type="entry name" value="Winged helix' DNA-binding domain"/>
    <property type="match status" value="1"/>
</dbReference>
<gene>
    <name evidence="2" type="ORF">J2S44_007978</name>
</gene>
<keyword evidence="2" id="KW-0238">DNA-binding</keyword>
<dbReference type="Proteomes" id="UP001183629">
    <property type="component" value="Unassembled WGS sequence"/>
</dbReference>
<dbReference type="InterPro" id="IPR039422">
    <property type="entry name" value="MarR/SlyA-like"/>
</dbReference>
<dbReference type="Pfam" id="PF12802">
    <property type="entry name" value="MarR_2"/>
    <property type="match status" value="1"/>
</dbReference>
<protein>
    <submittedName>
        <fullName evidence="2">DNA-binding MarR family transcriptional regulator</fullName>
    </submittedName>
</protein>
<evidence type="ECO:0000259" key="1">
    <source>
        <dbReference type="PROSITE" id="PS50995"/>
    </source>
</evidence>
<keyword evidence="3" id="KW-1185">Reference proteome</keyword>
<dbReference type="EMBL" id="JAVDYC010000001">
    <property type="protein sequence ID" value="MDR7327728.1"/>
    <property type="molecule type" value="Genomic_DNA"/>
</dbReference>
<sequence>MEESAERVLAAMRAWGVAFNEFGRRFGRTAGLHVTDAEALVLVVAAEDRGTPLTQSALSRRIGLTSGATSSLLNRLEEAGHIERHRDRADRRMVTLRSTEAVHRQVDEFFAALGTELAAGMSRYDRETLDRFARLVQDMTAIMEQRLTPAEPAARDPR</sequence>
<dbReference type="GO" id="GO:0003677">
    <property type="term" value="F:DNA binding"/>
    <property type="evidence" value="ECO:0007669"/>
    <property type="project" value="UniProtKB-KW"/>
</dbReference>
<evidence type="ECO:0000313" key="2">
    <source>
        <dbReference type="EMBL" id="MDR7327728.1"/>
    </source>
</evidence>
<dbReference type="Gene3D" id="1.10.10.10">
    <property type="entry name" value="Winged helix-like DNA-binding domain superfamily/Winged helix DNA-binding domain"/>
    <property type="match status" value="1"/>
</dbReference>
<name>A0AAE4A188_9ACTN</name>
<dbReference type="AlphaFoldDB" id="A0AAE4A188"/>
<dbReference type="SMART" id="SM00347">
    <property type="entry name" value="HTH_MARR"/>
    <property type="match status" value="1"/>
</dbReference>
<feature type="domain" description="HTH marR-type" evidence="1">
    <location>
        <begin position="1"/>
        <end position="141"/>
    </location>
</feature>
<dbReference type="RefSeq" id="WP_310428291.1">
    <property type="nucleotide sequence ID" value="NZ_JAVDYC010000001.1"/>
</dbReference>
<dbReference type="PANTHER" id="PTHR33164:SF106">
    <property type="entry name" value="TRANSCRIPTIONAL REGULATORY PROTEIN"/>
    <property type="match status" value="1"/>
</dbReference>
<dbReference type="PROSITE" id="PS50995">
    <property type="entry name" value="HTH_MARR_2"/>
    <property type="match status" value="1"/>
</dbReference>
<reference evidence="2 3" key="1">
    <citation type="submission" date="2023-07" db="EMBL/GenBank/DDBJ databases">
        <title>Sequencing the genomes of 1000 actinobacteria strains.</title>
        <authorList>
            <person name="Klenk H.-P."/>
        </authorList>
    </citation>
    <scope>NUCLEOTIDE SEQUENCE [LARGE SCALE GENOMIC DNA]</scope>
    <source>
        <strain evidence="2 3">DSM 44711</strain>
    </source>
</reference>
<dbReference type="GO" id="GO:0006950">
    <property type="term" value="P:response to stress"/>
    <property type="evidence" value="ECO:0007669"/>
    <property type="project" value="TreeGrafter"/>
</dbReference>
<organism evidence="2 3">
    <name type="scientific">Catenuloplanes niger</name>
    <dbReference type="NCBI Taxonomy" id="587534"/>
    <lineage>
        <taxon>Bacteria</taxon>
        <taxon>Bacillati</taxon>
        <taxon>Actinomycetota</taxon>
        <taxon>Actinomycetes</taxon>
        <taxon>Micromonosporales</taxon>
        <taxon>Micromonosporaceae</taxon>
        <taxon>Catenuloplanes</taxon>
    </lineage>
</organism>